<dbReference type="Gene3D" id="3.20.20.70">
    <property type="entry name" value="Aldolase class I"/>
    <property type="match status" value="1"/>
</dbReference>
<dbReference type="InterPro" id="IPR007197">
    <property type="entry name" value="rSAM"/>
</dbReference>
<dbReference type="SFLD" id="SFLDG01384">
    <property type="entry name" value="thioether_bond_formation_requi"/>
    <property type="match status" value="1"/>
</dbReference>
<dbReference type="SUPFAM" id="SSF102114">
    <property type="entry name" value="Radical SAM enzymes"/>
    <property type="match status" value="1"/>
</dbReference>
<feature type="domain" description="Radical SAM core" evidence="8">
    <location>
        <begin position="122"/>
        <end position="362"/>
    </location>
</feature>
<comment type="caution">
    <text evidence="9">The sequence shown here is derived from an EMBL/GenBank/DDBJ whole genome shotgun (WGS) entry which is preliminary data.</text>
</comment>
<dbReference type="EMBL" id="LJNI01000075">
    <property type="protein sequence ID" value="KPJ72430.1"/>
    <property type="molecule type" value="Genomic_DNA"/>
</dbReference>
<dbReference type="GO" id="GO:0046872">
    <property type="term" value="F:metal ion binding"/>
    <property type="evidence" value="ECO:0007669"/>
    <property type="project" value="UniProtKB-KW"/>
</dbReference>
<dbReference type="InterPro" id="IPR058240">
    <property type="entry name" value="rSAM_sf"/>
</dbReference>
<dbReference type="CDD" id="cd01335">
    <property type="entry name" value="Radical_SAM"/>
    <property type="match status" value="1"/>
</dbReference>
<dbReference type="SFLD" id="SFLDG01067">
    <property type="entry name" value="SPASM/twitch_domain_containing"/>
    <property type="match status" value="1"/>
</dbReference>
<dbReference type="Pfam" id="PF04055">
    <property type="entry name" value="Radical_SAM"/>
    <property type="match status" value="1"/>
</dbReference>
<protein>
    <recommendedName>
        <fullName evidence="8">Radical SAM core domain-containing protein</fullName>
    </recommendedName>
</protein>
<evidence type="ECO:0000313" key="9">
    <source>
        <dbReference type="EMBL" id="KPJ72430.1"/>
    </source>
</evidence>
<dbReference type="AlphaFoldDB" id="A0A0S7YCE7"/>
<dbReference type="PROSITE" id="PS51918">
    <property type="entry name" value="RADICAL_SAM"/>
    <property type="match status" value="1"/>
</dbReference>
<sequence length="528" mass="61607">MLKQKNNRLNKMTTRSNSTILFKSLQNNAEYIYDDKSGAVLPVNELLKKAIDLYAKYDIDNVRSKLIKEYPEIFVDGTLKFIERWHRIYNGFFSTPQEKSYIYHNMISFKMEDIKANIFDQPSSFRQLVLNLTEDCNLRCKYCIYTDYYKYTRKPSKSKMKLETGKKAMDYFFKLNEQHARRNPGKRLAINFYGGEPFLCLSTMDKLIAHAKKNSPLPFDFFITTNGLLLKDEVADFIVNNKLLIAISLDGSKENHDRNRITINGRGSFDIAYSNIKRFLDRYPHYLRKHIHLICVYDMRTDLEANIRFFEENKSTLPNLTFIDAVLPGGDDDTYYDQFTNEEKEGFNEQSLKIMQRFVSDSLKGKDSPIFVKVFCGPSFWTFFRHRKAFDKRPDIVPFTNTCLPGAKISVRVDGTFDICERVNETMPIGNVETGLDWNAIADIIKKYNETLGKKCLSCSVVKLCRTCYGDGKSMQDGVFSIPEERCKDLRSDLSEYLSLTYSILEVNPDAFDWFRDFFDRPETKLVF</sequence>
<keyword evidence="6" id="KW-0411">Iron-sulfur</keyword>
<evidence type="ECO:0000256" key="6">
    <source>
        <dbReference type="ARBA" id="ARBA00023014"/>
    </source>
</evidence>
<dbReference type="PANTHER" id="PTHR43273">
    <property type="entry name" value="ANAEROBIC SULFATASE-MATURATING ENZYME HOMOLOG ASLB-RELATED"/>
    <property type="match status" value="1"/>
</dbReference>
<dbReference type="Proteomes" id="UP000051012">
    <property type="component" value="Unassembled WGS sequence"/>
</dbReference>
<keyword evidence="5" id="KW-0408">Iron</keyword>
<gene>
    <name evidence="9" type="ORF">AMJ52_06375</name>
</gene>
<keyword evidence="4" id="KW-0479">Metal-binding</keyword>
<keyword evidence="3" id="KW-0949">S-adenosyl-L-methionine</keyword>
<dbReference type="SFLD" id="SFLDG01386">
    <property type="entry name" value="main_SPASM_domain-containing"/>
    <property type="match status" value="1"/>
</dbReference>
<dbReference type="SFLD" id="SFLDS00029">
    <property type="entry name" value="Radical_SAM"/>
    <property type="match status" value="1"/>
</dbReference>
<proteinExistence type="inferred from homology"/>
<accession>A0A0S7YCE7</accession>
<name>A0A0S7YCE7_UNCT6</name>
<dbReference type="PANTHER" id="PTHR43273:SF3">
    <property type="entry name" value="ANAEROBIC SULFATASE-MATURATING ENZYME HOMOLOG ASLB-RELATED"/>
    <property type="match status" value="1"/>
</dbReference>
<evidence type="ECO:0000259" key="8">
    <source>
        <dbReference type="PROSITE" id="PS51918"/>
    </source>
</evidence>
<comment type="cofactor">
    <cofactor evidence="1">
        <name>[4Fe-4S] cluster</name>
        <dbReference type="ChEBI" id="CHEBI:49883"/>
    </cofactor>
</comment>
<evidence type="ECO:0000256" key="5">
    <source>
        <dbReference type="ARBA" id="ARBA00023004"/>
    </source>
</evidence>
<dbReference type="InterPro" id="IPR000385">
    <property type="entry name" value="MoaA_NifB_PqqE_Fe-S-bd_CS"/>
</dbReference>
<evidence type="ECO:0000256" key="1">
    <source>
        <dbReference type="ARBA" id="ARBA00001966"/>
    </source>
</evidence>
<comment type="similarity">
    <text evidence="7">Belongs to the radical SAM superfamily. Anaerobic sulfatase-maturating enzyme family.</text>
</comment>
<keyword evidence="2" id="KW-0004">4Fe-4S</keyword>
<evidence type="ECO:0000313" key="10">
    <source>
        <dbReference type="Proteomes" id="UP000051012"/>
    </source>
</evidence>
<dbReference type="GO" id="GO:0051539">
    <property type="term" value="F:4 iron, 4 sulfur cluster binding"/>
    <property type="evidence" value="ECO:0007669"/>
    <property type="project" value="UniProtKB-KW"/>
</dbReference>
<organism evidence="9 10">
    <name type="scientific">candidate division TA06 bacterium DG_78</name>
    <dbReference type="NCBI Taxonomy" id="1703772"/>
    <lineage>
        <taxon>Bacteria</taxon>
        <taxon>Bacteria division TA06</taxon>
    </lineage>
</organism>
<evidence type="ECO:0000256" key="2">
    <source>
        <dbReference type="ARBA" id="ARBA00022485"/>
    </source>
</evidence>
<evidence type="ECO:0000256" key="3">
    <source>
        <dbReference type="ARBA" id="ARBA00022691"/>
    </source>
</evidence>
<dbReference type="InterPro" id="IPR023867">
    <property type="entry name" value="Sulphatase_maturase_rSAM"/>
</dbReference>
<dbReference type="InterPro" id="IPR013785">
    <property type="entry name" value="Aldolase_TIM"/>
</dbReference>
<dbReference type="GO" id="GO:0016491">
    <property type="term" value="F:oxidoreductase activity"/>
    <property type="evidence" value="ECO:0007669"/>
    <property type="project" value="InterPro"/>
</dbReference>
<evidence type="ECO:0000256" key="7">
    <source>
        <dbReference type="ARBA" id="ARBA00023601"/>
    </source>
</evidence>
<dbReference type="PROSITE" id="PS01305">
    <property type="entry name" value="MOAA_NIFB_PQQE"/>
    <property type="match status" value="1"/>
</dbReference>
<reference evidence="9 10" key="1">
    <citation type="journal article" date="2015" name="Microbiome">
        <title>Genomic resolution of linkages in carbon, nitrogen, and sulfur cycling among widespread estuary sediment bacteria.</title>
        <authorList>
            <person name="Baker B.J."/>
            <person name="Lazar C.S."/>
            <person name="Teske A.P."/>
            <person name="Dick G.J."/>
        </authorList>
    </citation>
    <scope>NUCLEOTIDE SEQUENCE [LARGE SCALE GENOMIC DNA]</scope>
    <source>
        <strain evidence="9">DG_78</strain>
    </source>
</reference>
<evidence type="ECO:0000256" key="4">
    <source>
        <dbReference type="ARBA" id="ARBA00022723"/>
    </source>
</evidence>